<dbReference type="InterPro" id="IPR035472">
    <property type="entry name" value="RpiR-like_SIS"/>
</dbReference>
<dbReference type="GO" id="GO:0003677">
    <property type="term" value="F:DNA binding"/>
    <property type="evidence" value="ECO:0007669"/>
    <property type="project" value="UniProtKB-KW"/>
</dbReference>
<organism evidence="6 7">
    <name type="scientific">Acidisoma cellulosilyticum</name>
    <dbReference type="NCBI Taxonomy" id="2802395"/>
    <lineage>
        <taxon>Bacteria</taxon>
        <taxon>Pseudomonadati</taxon>
        <taxon>Pseudomonadota</taxon>
        <taxon>Alphaproteobacteria</taxon>
        <taxon>Acetobacterales</taxon>
        <taxon>Acidocellaceae</taxon>
        <taxon>Acidisoma</taxon>
    </lineage>
</organism>
<protein>
    <submittedName>
        <fullName evidence="6">MurR/RpiR family transcriptional regulator</fullName>
    </submittedName>
</protein>
<name>A0A963Z233_9PROT</name>
<dbReference type="PROSITE" id="PS51071">
    <property type="entry name" value="HTH_RPIR"/>
    <property type="match status" value="1"/>
</dbReference>
<dbReference type="InterPro" id="IPR001347">
    <property type="entry name" value="SIS_dom"/>
</dbReference>
<feature type="domain" description="SIS" evidence="5">
    <location>
        <begin position="124"/>
        <end position="264"/>
    </location>
</feature>
<dbReference type="GO" id="GO:0097367">
    <property type="term" value="F:carbohydrate derivative binding"/>
    <property type="evidence" value="ECO:0007669"/>
    <property type="project" value="InterPro"/>
</dbReference>
<dbReference type="SUPFAM" id="SSF46689">
    <property type="entry name" value="Homeodomain-like"/>
    <property type="match status" value="1"/>
</dbReference>
<dbReference type="InterPro" id="IPR046348">
    <property type="entry name" value="SIS_dom_sf"/>
</dbReference>
<comment type="caution">
    <text evidence="6">The sequence shown here is derived from an EMBL/GenBank/DDBJ whole genome shotgun (WGS) entry which is preliminary data.</text>
</comment>
<evidence type="ECO:0000313" key="7">
    <source>
        <dbReference type="Proteomes" id="UP000721844"/>
    </source>
</evidence>
<dbReference type="RefSeq" id="WP_227307783.1">
    <property type="nucleotide sequence ID" value="NZ_JAESVA010000004.1"/>
</dbReference>
<dbReference type="Pfam" id="PF01380">
    <property type="entry name" value="SIS"/>
    <property type="match status" value="1"/>
</dbReference>
<dbReference type="Proteomes" id="UP000721844">
    <property type="component" value="Unassembled WGS sequence"/>
</dbReference>
<keyword evidence="7" id="KW-1185">Reference proteome</keyword>
<dbReference type="SUPFAM" id="SSF53697">
    <property type="entry name" value="SIS domain"/>
    <property type="match status" value="1"/>
</dbReference>
<gene>
    <name evidence="6" type="ORF">ACELLULO517_12755</name>
</gene>
<evidence type="ECO:0000256" key="3">
    <source>
        <dbReference type="ARBA" id="ARBA00023163"/>
    </source>
</evidence>
<dbReference type="InterPro" id="IPR047640">
    <property type="entry name" value="RpiR-like"/>
</dbReference>
<sequence>MRKPVTTGRRVLAELRASLPALSPALARIAETVLEAPERILSQTVIELAEAAGSSDASVIRFCRDQGYESFQGFKLALATELATTEPRTVPSGKWGRLGGMVEQAVTALRETEALLDPDLITTVADRLANARRVLVLGVGASAVTMRYMQYKLTRLGQAAVAHEDAHMGAMAAAGLAAGDVAIIVSSSGSTLDAVRAAQLARDAGAYVVAITNRSRSPLTAQADAVLLAAAAETPLTGGAFASKVSQFLVVDLLFETMARADPATRDAIANTARSVADRGY</sequence>
<dbReference type="PROSITE" id="PS51464">
    <property type="entry name" value="SIS"/>
    <property type="match status" value="1"/>
</dbReference>
<reference evidence="6 7" key="1">
    <citation type="journal article" date="2021" name="Microorganisms">
        <title>Acidisoma silvae sp. nov. and Acidisomacellulosilytica sp. nov., Two Acidophilic Bacteria Isolated from Decaying Wood, Hydrolyzing Cellulose and Producing Poly-3-hydroxybutyrate.</title>
        <authorList>
            <person name="Mieszkin S."/>
            <person name="Pouder E."/>
            <person name="Uroz S."/>
            <person name="Simon-Colin C."/>
            <person name="Alain K."/>
        </authorList>
    </citation>
    <scope>NUCLEOTIDE SEQUENCE [LARGE SCALE GENOMIC DNA]</scope>
    <source>
        <strain evidence="6 7">HW T5.17</strain>
    </source>
</reference>
<evidence type="ECO:0000313" key="6">
    <source>
        <dbReference type="EMBL" id="MCB8881109.1"/>
    </source>
</evidence>
<keyword evidence="1" id="KW-0805">Transcription regulation</keyword>
<dbReference type="GO" id="GO:1901135">
    <property type="term" value="P:carbohydrate derivative metabolic process"/>
    <property type="evidence" value="ECO:0007669"/>
    <property type="project" value="InterPro"/>
</dbReference>
<dbReference type="InterPro" id="IPR009057">
    <property type="entry name" value="Homeodomain-like_sf"/>
</dbReference>
<dbReference type="EMBL" id="JAESVA010000004">
    <property type="protein sequence ID" value="MCB8881109.1"/>
    <property type="molecule type" value="Genomic_DNA"/>
</dbReference>
<dbReference type="Pfam" id="PF01418">
    <property type="entry name" value="HTH_6"/>
    <property type="match status" value="1"/>
</dbReference>
<dbReference type="GO" id="GO:0003700">
    <property type="term" value="F:DNA-binding transcription factor activity"/>
    <property type="evidence" value="ECO:0007669"/>
    <property type="project" value="InterPro"/>
</dbReference>
<proteinExistence type="predicted"/>
<evidence type="ECO:0000256" key="2">
    <source>
        <dbReference type="ARBA" id="ARBA00023125"/>
    </source>
</evidence>
<keyword evidence="2" id="KW-0238">DNA-binding</keyword>
<evidence type="ECO:0000259" key="4">
    <source>
        <dbReference type="PROSITE" id="PS51071"/>
    </source>
</evidence>
<dbReference type="Gene3D" id="1.10.10.10">
    <property type="entry name" value="Winged helix-like DNA-binding domain superfamily/Winged helix DNA-binding domain"/>
    <property type="match status" value="1"/>
</dbReference>
<accession>A0A963Z233</accession>
<dbReference type="CDD" id="cd05013">
    <property type="entry name" value="SIS_RpiR"/>
    <property type="match status" value="1"/>
</dbReference>
<feature type="domain" description="HTH rpiR-type" evidence="4">
    <location>
        <begin position="9"/>
        <end position="85"/>
    </location>
</feature>
<dbReference type="InterPro" id="IPR000281">
    <property type="entry name" value="HTH_RpiR"/>
</dbReference>
<evidence type="ECO:0000256" key="1">
    <source>
        <dbReference type="ARBA" id="ARBA00023015"/>
    </source>
</evidence>
<evidence type="ECO:0000259" key="5">
    <source>
        <dbReference type="PROSITE" id="PS51464"/>
    </source>
</evidence>
<keyword evidence="3" id="KW-0804">Transcription</keyword>
<dbReference type="Gene3D" id="3.40.50.10490">
    <property type="entry name" value="Glucose-6-phosphate isomerase like protein, domain 1"/>
    <property type="match status" value="1"/>
</dbReference>
<dbReference type="InterPro" id="IPR036388">
    <property type="entry name" value="WH-like_DNA-bd_sf"/>
</dbReference>
<dbReference type="AlphaFoldDB" id="A0A963Z233"/>
<dbReference type="PANTHER" id="PTHR30514:SF1">
    <property type="entry name" value="HTH-TYPE TRANSCRIPTIONAL REGULATOR HEXR-RELATED"/>
    <property type="match status" value="1"/>
</dbReference>
<dbReference type="PANTHER" id="PTHR30514">
    <property type="entry name" value="GLUCOKINASE"/>
    <property type="match status" value="1"/>
</dbReference>